<feature type="binding site" evidence="13">
    <location>
        <position position="101"/>
    </location>
    <ligand>
        <name>Fe cation</name>
        <dbReference type="ChEBI" id="CHEBI:24875"/>
        <label>1</label>
    </ligand>
</feature>
<feature type="non-terminal residue" evidence="15">
    <location>
        <position position="1"/>
    </location>
</feature>
<evidence type="ECO:0000256" key="14">
    <source>
        <dbReference type="RuleBase" id="RU367039"/>
    </source>
</evidence>
<comment type="catalytic activity">
    <reaction evidence="11 14">
        <text>myo-inositol + O2 = D-glucuronate + H2O + H(+)</text>
        <dbReference type="Rhea" id="RHEA:23696"/>
        <dbReference type="ChEBI" id="CHEBI:15377"/>
        <dbReference type="ChEBI" id="CHEBI:15378"/>
        <dbReference type="ChEBI" id="CHEBI:15379"/>
        <dbReference type="ChEBI" id="CHEBI:17268"/>
        <dbReference type="ChEBI" id="CHEBI:58720"/>
        <dbReference type="EC" id="1.13.99.1"/>
    </reaction>
</comment>
<evidence type="ECO:0000256" key="11">
    <source>
        <dbReference type="ARBA" id="ARBA00048271"/>
    </source>
</evidence>
<dbReference type="InterPro" id="IPR007828">
    <property type="entry name" value="Inositol_oxygenase"/>
</dbReference>
<dbReference type="GO" id="GO:0005737">
    <property type="term" value="C:cytoplasm"/>
    <property type="evidence" value="ECO:0007669"/>
    <property type="project" value="UniProtKB-SubCell"/>
</dbReference>
<comment type="pathway">
    <text evidence="2 14">Polyol metabolism; myo-inositol degradation into D-glucuronate; D-glucuronate from myo-inositol: step 1/1.</text>
</comment>
<keyword evidence="7 13" id="KW-0479">Metal-binding</keyword>
<evidence type="ECO:0000256" key="9">
    <source>
        <dbReference type="ARBA" id="ARBA00023004"/>
    </source>
</evidence>
<evidence type="ECO:0000256" key="12">
    <source>
        <dbReference type="PIRSR" id="PIRSR607828-1"/>
    </source>
</evidence>
<evidence type="ECO:0000256" key="2">
    <source>
        <dbReference type="ARBA" id="ARBA00005167"/>
    </source>
</evidence>
<evidence type="ECO:0000313" key="15">
    <source>
        <dbReference type="EMBL" id="CAD7233288.1"/>
    </source>
</evidence>
<proteinExistence type="inferred from homology"/>
<dbReference type="OrthoDB" id="5151075at2759"/>
<organism evidence="15">
    <name type="scientific">Cyprideis torosa</name>
    <dbReference type="NCBI Taxonomy" id="163714"/>
    <lineage>
        <taxon>Eukaryota</taxon>
        <taxon>Metazoa</taxon>
        <taxon>Ecdysozoa</taxon>
        <taxon>Arthropoda</taxon>
        <taxon>Crustacea</taxon>
        <taxon>Oligostraca</taxon>
        <taxon>Ostracoda</taxon>
        <taxon>Podocopa</taxon>
        <taxon>Podocopida</taxon>
        <taxon>Cytherocopina</taxon>
        <taxon>Cytheroidea</taxon>
        <taxon>Cytherideidae</taxon>
        <taxon>Cyprideis</taxon>
    </lineage>
</organism>
<keyword evidence="9 13" id="KW-0408">Iron</keyword>
<dbReference type="UniPathway" id="UPA00111">
    <property type="reaction ID" value="UER00527"/>
</dbReference>
<evidence type="ECO:0000256" key="6">
    <source>
        <dbReference type="ARBA" id="ARBA00022490"/>
    </source>
</evidence>
<dbReference type="GO" id="GO:0050113">
    <property type="term" value="F:inositol oxygenase activity"/>
    <property type="evidence" value="ECO:0007669"/>
    <property type="project" value="UniProtKB-UniRule"/>
</dbReference>
<dbReference type="PANTHER" id="PTHR12588">
    <property type="entry name" value="MYOINOSITOL OXYGENASE"/>
    <property type="match status" value="1"/>
</dbReference>
<dbReference type="EMBL" id="OB665972">
    <property type="protein sequence ID" value="CAD7233288.1"/>
    <property type="molecule type" value="Genomic_DNA"/>
</dbReference>
<feature type="binding site" evidence="13">
    <location>
        <position position="223"/>
    </location>
    <ligand>
        <name>Fe cation</name>
        <dbReference type="ChEBI" id="CHEBI:24875"/>
        <label>1</label>
    </ligand>
</feature>
<evidence type="ECO:0000256" key="10">
    <source>
        <dbReference type="ARBA" id="ARBA00029668"/>
    </source>
</evidence>
<protein>
    <recommendedName>
        <fullName evidence="5 14">Inositol oxygenase</fullName>
        <ecNumber evidence="4 14">1.13.99.1</ecNumber>
    </recommendedName>
    <alternativeName>
        <fullName evidence="10 14">Myo-inositol oxygenase</fullName>
    </alternativeName>
</protein>
<evidence type="ECO:0000256" key="4">
    <source>
        <dbReference type="ARBA" id="ARBA00011919"/>
    </source>
</evidence>
<feature type="binding site" evidence="13">
    <location>
        <position position="127"/>
    </location>
    <ligand>
        <name>Fe cation</name>
        <dbReference type="ChEBI" id="CHEBI:24875"/>
        <label>1</label>
    </ligand>
</feature>
<dbReference type="AlphaFoldDB" id="A0A7R8WK73"/>
<evidence type="ECO:0000256" key="13">
    <source>
        <dbReference type="PIRSR" id="PIRSR607828-2"/>
    </source>
</evidence>
<evidence type="ECO:0000256" key="7">
    <source>
        <dbReference type="ARBA" id="ARBA00022723"/>
    </source>
</evidence>
<keyword evidence="8 14" id="KW-0560">Oxidoreductase</keyword>
<comment type="cofactor">
    <cofactor evidence="13 14">
        <name>Fe cation</name>
        <dbReference type="ChEBI" id="CHEBI:24875"/>
    </cofactor>
    <text evidence="13 14">Binds 2 iron ions per subunit.</text>
</comment>
<evidence type="ECO:0000256" key="8">
    <source>
        <dbReference type="ARBA" id="ARBA00023002"/>
    </source>
</evidence>
<dbReference type="PANTHER" id="PTHR12588:SF0">
    <property type="entry name" value="INOSITOL OXYGENASE"/>
    <property type="match status" value="1"/>
</dbReference>
<feature type="binding site" evidence="13">
    <location>
        <position position="196"/>
    </location>
    <ligand>
        <name>Fe cation</name>
        <dbReference type="ChEBI" id="CHEBI:24875"/>
        <label>1</label>
    </ligand>
</feature>
<reference evidence="15" key="1">
    <citation type="submission" date="2020-11" db="EMBL/GenBank/DDBJ databases">
        <authorList>
            <person name="Tran Van P."/>
        </authorList>
    </citation>
    <scope>NUCLEOTIDE SEQUENCE</scope>
</reference>
<accession>A0A7R8WK73</accession>
<dbReference type="GO" id="GO:0019310">
    <property type="term" value="P:inositol catabolic process"/>
    <property type="evidence" value="ECO:0007669"/>
    <property type="project" value="UniProtKB-UniRule"/>
</dbReference>
<dbReference type="GO" id="GO:0005506">
    <property type="term" value="F:iron ion binding"/>
    <property type="evidence" value="ECO:0007669"/>
    <property type="project" value="InterPro"/>
</dbReference>
<name>A0A7R8WK73_9CRUS</name>
<feature type="binding site" evidence="12">
    <location>
        <begin position="88"/>
        <end position="90"/>
    </location>
    <ligand>
        <name>substrate</name>
    </ligand>
</feature>
<comment type="similarity">
    <text evidence="3 14">Belongs to the myo-inositol oxygenase family.</text>
</comment>
<gene>
    <name evidence="15" type="ORF">CTOB1V02_LOCUS11111</name>
</gene>
<comment type="subcellular location">
    <subcellularLocation>
        <location evidence="1 14">Cytoplasm</location>
    </subcellularLocation>
</comment>
<dbReference type="EC" id="1.13.99.1" evidence="4 14"/>
<feature type="binding site" evidence="12">
    <location>
        <begin position="223"/>
        <end position="224"/>
    </location>
    <ligand>
        <name>substrate</name>
    </ligand>
</feature>
<sequence length="260" mass="30572">MLKTEAAPRALEQKTNVEEYCTTDQGTFRIYSEIAEDKIQTRVRRLYSLQHQNQTVEFVKQKRLEWLKFDKMEAGLLEALDMLDSYVDESDPDVDHPNIVHGYQTAEAIRAKRPDDDWLQLTGLIHDLGKVLGMFGSEPWATTGDTYPVGCAPSKQIVFYDTFKQCPDFQDSRYNTEYGMYEPNCGLRNLLMAWGHDEYLYQVLKNHKECKLPEEALYLIRFHSFYPWHTFGAYRHLCDDYDMGMLPWSQEFQYVLLITE</sequence>
<evidence type="ECO:0000256" key="1">
    <source>
        <dbReference type="ARBA" id="ARBA00004496"/>
    </source>
</evidence>
<feature type="binding site" evidence="12">
    <location>
        <position position="29"/>
    </location>
    <ligand>
        <name>substrate</name>
    </ligand>
</feature>
<evidence type="ECO:0000256" key="5">
    <source>
        <dbReference type="ARBA" id="ARBA00019269"/>
    </source>
</evidence>
<dbReference type="Pfam" id="PF05153">
    <property type="entry name" value="MIOX"/>
    <property type="match status" value="1"/>
</dbReference>
<feature type="binding site" evidence="12">
    <location>
        <begin position="144"/>
        <end position="145"/>
    </location>
    <ligand>
        <name>substrate</name>
    </ligand>
</feature>
<keyword evidence="6 14" id="KW-0963">Cytoplasm</keyword>
<dbReference type="SUPFAM" id="SSF109604">
    <property type="entry name" value="HD-domain/PDEase-like"/>
    <property type="match status" value="1"/>
</dbReference>
<evidence type="ECO:0000256" key="3">
    <source>
        <dbReference type="ARBA" id="ARBA00005286"/>
    </source>
</evidence>
<feature type="binding site" evidence="13">
    <location>
        <position position="126"/>
    </location>
    <ligand>
        <name>Fe cation</name>
        <dbReference type="ChEBI" id="CHEBI:24875"/>
        <label>1</label>
    </ligand>
</feature>
<feature type="binding site" evidence="12">
    <location>
        <position position="130"/>
    </location>
    <ligand>
        <name>substrate</name>
    </ligand>
</feature>